<keyword evidence="1" id="KW-1133">Transmembrane helix</keyword>
<keyword evidence="1" id="KW-0472">Membrane</keyword>
<name>A0A2J8A8F0_9CHLO</name>
<keyword evidence="1" id="KW-0812">Transmembrane</keyword>
<accession>A0A2J8A8F0</accession>
<dbReference type="OrthoDB" id="553636at2759"/>
<gene>
    <name evidence="2" type="ORF">TSOC_004607</name>
</gene>
<dbReference type="Proteomes" id="UP000236333">
    <property type="component" value="Unassembled WGS sequence"/>
</dbReference>
<dbReference type="InterPro" id="IPR029063">
    <property type="entry name" value="SAM-dependent_MTases_sf"/>
</dbReference>
<dbReference type="Gene3D" id="3.40.50.150">
    <property type="entry name" value="Vaccinia Virus protein VP39"/>
    <property type="match status" value="1"/>
</dbReference>
<organism evidence="2 3">
    <name type="scientific">Tetrabaena socialis</name>
    <dbReference type="NCBI Taxonomy" id="47790"/>
    <lineage>
        <taxon>Eukaryota</taxon>
        <taxon>Viridiplantae</taxon>
        <taxon>Chlorophyta</taxon>
        <taxon>core chlorophytes</taxon>
        <taxon>Chlorophyceae</taxon>
        <taxon>CS clade</taxon>
        <taxon>Chlamydomonadales</taxon>
        <taxon>Tetrabaenaceae</taxon>
        <taxon>Tetrabaena</taxon>
    </lineage>
</organism>
<protein>
    <submittedName>
        <fullName evidence="2">Uncharacterized protein</fullName>
    </submittedName>
</protein>
<evidence type="ECO:0000313" key="2">
    <source>
        <dbReference type="EMBL" id="PNH08812.1"/>
    </source>
</evidence>
<feature type="transmembrane region" description="Helical" evidence="1">
    <location>
        <begin position="12"/>
        <end position="32"/>
    </location>
</feature>
<keyword evidence="3" id="KW-1185">Reference proteome</keyword>
<sequence length="307" mass="34009">MAPVRGSKFPAVGASIFAAGAVLGLLIAYLAGGPSAIKIAGPGGMDGIMFRIDINLNFLRGNPYSRISEKEAKKTAAELPWVHRVRLFEDFVTGGQWEEDRGFHIPTNLTGQSFLDLGAWDGYFTFLAEDRGASSVTAVDYCCWGGREYGVPEKPDIPWNKGGSCCPADGRTFKLAHAVRKSKAKAVRVNVYDLRPEFVGGQHDVVLFAGVLYHLRFPFLAMTRVASVTKRMLIIETTISPKIETNPEPVLLFYPGKELNNDPTNWFDFNVPSLTAMLRVLGFVRVELVNHNHSKDMPRVTLHAYKY</sequence>
<evidence type="ECO:0000313" key="3">
    <source>
        <dbReference type="Proteomes" id="UP000236333"/>
    </source>
</evidence>
<comment type="caution">
    <text evidence="2">The sequence shown here is derived from an EMBL/GenBank/DDBJ whole genome shotgun (WGS) entry which is preliminary data.</text>
</comment>
<evidence type="ECO:0000256" key="1">
    <source>
        <dbReference type="SAM" id="Phobius"/>
    </source>
</evidence>
<dbReference type="AlphaFoldDB" id="A0A2J8A8F0"/>
<reference evidence="2 3" key="1">
    <citation type="journal article" date="2017" name="Mol. Biol. Evol.">
        <title>The 4-celled Tetrabaena socialis nuclear genome reveals the essential components for genetic control of cell number at the origin of multicellularity in the volvocine lineage.</title>
        <authorList>
            <person name="Featherston J."/>
            <person name="Arakaki Y."/>
            <person name="Hanschen E.R."/>
            <person name="Ferris P.J."/>
            <person name="Michod R.E."/>
            <person name="Olson B.J.S.C."/>
            <person name="Nozaki H."/>
            <person name="Durand P.M."/>
        </authorList>
    </citation>
    <scope>NUCLEOTIDE SEQUENCE [LARGE SCALE GENOMIC DNA]</scope>
    <source>
        <strain evidence="2 3">NIES-571</strain>
    </source>
</reference>
<proteinExistence type="predicted"/>
<dbReference type="EMBL" id="PGGS01000115">
    <property type="protein sequence ID" value="PNH08812.1"/>
    <property type="molecule type" value="Genomic_DNA"/>
</dbReference>
<dbReference type="SUPFAM" id="SSF53335">
    <property type="entry name" value="S-adenosyl-L-methionine-dependent methyltransferases"/>
    <property type="match status" value="1"/>
</dbReference>